<evidence type="ECO:0000256" key="1">
    <source>
        <dbReference type="ARBA" id="ARBA00023270"/>
    </source>
</evidence>
<dbReference type="InterPro" id="IPR001585">
    <property type="entry name" value="TAL/FSA"/>
</dbReference>
<dbReference type="SUPFAM" id="SSF51569">
    <property type="entry name" value="Aldolase"/>
    <property type="match status" value="1"/>
</dbReference>
<sequence>MSRDRIESGNLQELIDTKCVVGVTSNPTIFQKAIAGSDRYNEQIADLAKRGADVDSAVRTIVTDDVRPRAMCSSRNGRPLRGWTGESRSKLPRAGARHREDDRAGRHAVENRRPPKPVHQDPGH</sequence>
<dbReference type="PATRIC" id="fig|1299334.3.peg.9528"/>
<feature type="region of interest" description="Disordered" evidence="2">
    <location>
        <begin position="69"/>
        <end position="124"/>
    </location>
</feature>
<comment type="caution">
    <text evidence="3">The sequence shown here is derived from an EMBL/GenBank/DDBJ whole genome shotgun (WGS) entry which is preliminary data.</text>
</comment>
<dbReference type="Pfam" id="PF00923">
    <property type="entry name" value="TAL_FSA"/>
    <property type="match status" value="1"/>
</dbReference>
<dbReference type="PROSITE" id="PS01054">
    <property type="entry name" value="TRANSALDOLASE_1"/>
    <property type="match status" value="1"/>
</dbReference>
<dbReference type="AlphaFoldDB" id="X7YR48"/>
<evidence type="ECO:0000256" key="2">
    <source>
        <dbReference type="SAM" id="MobiDB-lite"/>
    </source>
</evidence>
<keyword evidence="1" id="KW-0704">Schiff base</keyword>
<dbReference type="EMBL" id="JAOB01000090">
    <property type="protein sequence ID" value="EUA08983.1"/>
    <property type="molecule type" value="Genomic_DNA"/>
</dbReference>
<feature type="compositionally biased region" description="Basic and acidic residues" evidence="2">
    <location>
        <begin position="97"/>
        <end position="124"/>
    </location>
</feature>
<dbReference type="InterPro" id="IPR018225">
    <property type="entry name" value="Transaldolase_AS"/>
</dbReference>
<protein>
    <submittedName>
        <fullName evidence="3">Transaldolase family protein</fullName>
    </submittedName>
</protein>
<organism evidence="3">
    <name type="scientific">Mycobacterium xenopi 4042</name>
    <dbReference type="NCBI Taxonomy" id="1299334"/>
    <lineage>
        <taxon>Bacteria</taxon>
        <taxon>Bacillati</taxon>
        <taxon>Actinomycetota</taxon>
        <taxon>Actinomycetes</taxon>
        <taxon>Mycobacteriales</taxon>
        <taxon>Mycobacteriaceae</taxon>
        <taxon>Mycobacterium</taxon>
    </lineage>
</organism>
<proteinExistence type="predicted"/>
<gene>
    <name evidence="3" type="ORF">I553_10040</name>
</gene>
<dbReference type="Gene3D" id="3.20.20.70">
    <property type="entry name" value="Aldolase class I"/>
    <property type="match status" value="1"/>
</dbReference>
<accession>X7YR48</accession>
<reference evidence="3" key="1">
    <citation type="submission" date="2014-01" db="EMBL/GenBank/DDBJ databases">
        <authorList>
            <person name="Brown-Elliot B."/>
            <person name="Wallace R."/>
            <person name="Lenaerts A."/>
            <person name="Ordway D."/>
            <person name="DeGroote M.A."/>
            <person name="Parker T."/>
            <person name="Sizemore C."/>
            <person name="Tallon L.J."/>
            <person name="Sadzewicz L.K."/>
            <person name="Sengamalay N."/>
            <person name="Fraser C.M."/>
            <person name="Hine E."/>
            <person name="Shefchek K.A."/>
            <person name="Das S.P."/>
            <person name="Tettelin H."/>
        </authorList>
    </citation>
    <scope>NUCLEOTIDE SEQUENCE [LARGE SCALE GENOMIC DNA]</scope>
    <source>
        <strain evidence="3">4042</strain>
    </source>
</reference>
<dbReference type="GO" id="GO:0005975">
    <property type="term" value="P:carbohydrate metabolic process"/>
    <property type="evidence" value="ECO:0007669"/>
    <property type="project" value="InterPro"/>
</dbReference>
<name>X7YR48_MYCXE</name>
<dbReference type="InterPro" id="IPR013785">
    <property type="entry name" value="Aldolase_TIM"/>
</dbReference>
<evidence type="ECO:0000313" key="3">
    <source>
        <dbReference type="EMBL" id="EUA08983.1"/>
    </source>
</evidence>